<dbReference type="AlphaFoldDB" id="Q3HNH1"/>
<feature type="non-terminal residue" evidence="1">
    <location>
        <position position="59"/>
    </location>
</feature>
<accession>Q3HNH1</accession>
<proteinExistence type="predicted"/>
<reference evidence="1" key="1">
    <citation type="journal article" date="2006" name="Appl. Environ. Microbiol.">
        <title>Sulfide oxidation coupled to arsenate reduction by a diverse microbial community in a soda lake.</title>
        <authorList>
            <person name="Hollibaugh J.T."/>
            <person name="Budinoff C."/>
            <person name="Hollibaugh R.A."/>
            <person name="Ransom B."/>
            <person name="Bano N."/>
        </authorList>
    </citation>
    <scope>NUCLEOTIDE SEQUENCE</scope>
</reference>
<name>Q3HNH1_9ZZZZ</name>
<sequence>ADRLNHFIAWQTVTEAAAPEPVEDPETGEMVAPVIEGEGFVPKWRHGLADWWNVELKDR</sequence>
<evidence type="ECO:0008006" key="2">
    <source>
        <dbReference type="Google" id="ProtNLM"/>
    </source>
</evidence>
<protein>
    <recommendedName>
        <fullName evidence="2">Arsenate respiratory reductase</fullName>
    </recommendedName>
</protein>
<feature type="non-terminal residue" evidence="1">
    <location>
        <position position="1"/>
    </location>
</feature>
<organism evidence="1">
    <name type="scientific">uncultured organism</name>
    <dbReference type="NCBI Taxonomy" id="155900"/>
    <lineage>
        <taxon>unclassified sequences</taxon>
        <taxon>environmental samples</taxon>
    </lineage>
</organism>
<evidence type="ECO:0000313" key="1">
    <source>
        <dbReference type="EMBL" id="ABA77550.1"/>
    </source>
</evidence>
<dbReference type="EMBL" id="DQ206427">
    <property type="protein sequence ID" value="ABA77550.1"/>
    <property type="molecule type" value="Genomic_DNA"/>
</dbReference>